<comment type="caution">
    <text evidence="1">The sequence shown here is derived from an EMBL/GenBank/DDBJ whole genome shotgun (WGS) entry which is preliminary data.</text>
</comment>
<name>A0ABD3I248_9MARC</name>
<gene>
    <name evidence="1" type="ORF">R1sor_011874</name>
</gene>
<dbReference type="Proteomes" id="UP001633002">
    <property type="component" value="Unassembled WGS sequence"/>
</dbReference>
<dbReference type="AlphaFoldDB" id="A0ABD3I248"/>
<sequence length="314" mass="36072">MELAILKFLEEKDKPDARPWDVSTMSQRLAKFLKKVPQKWLKHYENWLISREFKSWTQDVVRVESEKPIFPVPCAAMRKDEEKEKWKRTAQRWTQLFQLPKSIKDHACISAKYKSCESRDSVRGSSTRILWPRKVKMNLRTLASAGLVPSGRRQVGRTRLRGLPLDLGFITSCIDRTEGGRGTASAYACRDSQQFDSARSRQAASIELKWGRIKPRHTTAEDLSHLIKPNLTVRLKRPNASPSVRKGVYLCEGLISLLISFERDWERSSSISAAQSNFLLITDPTDLNVKFRRYRDVILAICLVVGGEVTFHLL</sequence>
<accession>A0ABD3I248</accession>
<organism evidence="1 2">
    <name type="scientific">Riccia sorocarpa</name>
    <dbReference type="NCBI Taxonomy" id="122646"/>
    <lineage>
        <taxon>Eukaryota</taxon>
        <taxon>Viridiplantae</taxon>
        <taxon>Streptophyta</taxon>
        <taxon>Embryophyta</taxon>
        <taxon>Marchantiophyta</taxon>
        <taxon>Marchantiopsida</taxon>
        <taxon>Marchantiidae</taxon>
        <taxon>Marchantiales</taxon>
        <taxon>Ricciaceae</taxon>
        <taxon>Riccia</taxon>
    </lineage>
</organism>
<protein>
    <submittedName>
        <fullName evidence="1">Uncharacterized protein</fullName>
    </submittedName>
</protein>
<evidence type="ECO:0000313" key="2">
    <source>
        <dbReference type="Proteomes" id="UP001633002"/>
    </source>
</evidence>
<keyword evidence="2" id="KW-1185">Reference proteome</keyword>
<dbReference type="EMBL" id="JBJQOH010000002">
    <property type="protein sequence ID" value="KAL3697798.1"/>
    <property type="molecule type" value="Genomic_DNA"/>
</dbReference>
<reference evidence="1 2" key="1">
    <citation type="submission" date="2024-09" db="EMBL/GenBank/DDBJ databases">
        <title>Chromosome-scale assembly of Riccia sorocarpa.</title>
        <authorList>
            <person name="Paukszto L."/>
        </authorList>
    </citation>
    <scope>NUCLEOTIDE SEQUENCE [LARGE SCALE GENOMIC DNA]</scope>
    <source>
        <strain evidence="1">LP-2024</strain>
        <tissue evidence="1">Aerial parts of the thallus</tissue>
    </source>
</reference>
<proteinExistence type="predicted"/>
<evidence type="ECO:0000313" key="1">
    <source>
        <dbReference type="EMBL" id="KAL3697798.1"/>
    </source>
</evidence>